<keyword evidence="4" id="KW-0813">Transport</keyword>
<evidence type="ECO:0000256" key="10">
    <source>
        <dbReference type="ARBA" id="ARBA00023136"/>
    </source>
</evidence>
<protein>
    <recommendedName>
        <fullName evidence="3">Vesicle transport protein USE1</fullName>
    </recommendedName>
    <alternativeName>
        <fullName evidence="11">USE1-like protein</fullName>
    </alternativeName>
</protein>
<dbReference type="AlphaFoldDB" id="A0AAN9YA84"/>
<organism evidence="13 14">
    <name type="scientific">Parthenolecanium corni</name>
    <dbReference type="NCBI Taxonomy" id="536013"/>
    <lineage>
        <taxon>Eukaryota</taxon>
        <taxon>Metazoa</taxon>
        <taxon>Ecdysozoa</taxon>
        <taxon>Arthropoda</taxon>
        <taxon>Hexapoda</taxon>
        <taxon>Insecta</taxon>
        <taxon>Pterygota</taxon>
        <taxon>Neoptera</taxon>
        <taxon>Paraneoptera</taxon>
        <taxon>Hemiptera</taxon>
        <taxon>Sternorrhyncha</taxon>
        <taxon>Coccoidea</taxon>
        <taxon>Coccidae</taxon>
        <taxon>Parthenolecanium</taxon>
    </lineage>
</organism>
<evidence type="ECO:0000256" key="11">
    <source>
        <dbReference type="ARBA" id="ARBA00032711"/>
    </source>
</evidence>
<comment type="similarity">
    <text evidence="2">Belongs to the USE1 family.</text>
</comment>
<keyword evidence="6" id="KW-0256">Endoplasmic reticulum</keyword>
<keyword evidence="5 12" id="KW-0812">Transmembrane</keyword>
<evidence type="ECO:0000256" key="3">
    <source>
        <dbReference type="ARBA" id="ARBA00015843"/>
    </source>
</evidence>
<evidence type="ECO:0000313" key="13">
    <source>
        <dbReference type="EMBL" id="KAK7604971.1"/>
    </source>
</evidence>
<reference evidence="13 14" key="1">
    <citation type="submission" date="2024-03" db="EMBL/GenBank/DDBJ databases">
        <title>Adaptation during the transition from Ophiocordyceps entomopathogen to insect associate is accompanied by gene loss and intensified selection.</title>
        <authorList>
            <person name="Ward C.M."/>
            <person name="Onetto C.A."/>
            <person name="Borneman A.R."/>
        </authorList>
    </citation>
    <scope>NUCLEOTIDE SEQUENCE [LARGE SCALE GENOMIC DNA]</scope>
    <source>
        <strain evidence="13">AWRI1</strain>
        <tissue evidence="13">Single Adult Female</tissue>
    </source>
</reference>
<dbReference type="PANTHER" id="PTHR13050">
    <property type="entry name" value="USE1-LIKE PROTEIN"/>
    <property type="match status" value="1"/>
</dbReference>
<dbReference type="GO" id="GO:0015031">
    <property type="term" value="P:protein transport"/>
    <property type="evidence" value="ECO:0007669"/>
    <property type="project" value="UniProtKB-KW"/>
</dbReference>
<keyword evidence="9 12" id="KW-1133">Transmembrane helix</keyword>
<feature type="transmembrane region" description="Helical" evidence="12">
    <location>
        <begin position="221"/>
        <end position="240"/>
    </location>
</feature>
<keyword evidence="14" id="KW-1185">Reference proteome</keyword>
<evidence type="ECO:0000256" key="12">
    <source>
        <dbReference type="SAM" id="Phobius"/>
    </source>
</evidence>
<dbReference type="GO" id="GO:0005789">
    <property type="term" value="C:endoplasmic reticulum membrane"/>
    <property type="evidence" value="ECO:0007669"/>
    <property type="project" value="UniProtKB-SubCell"/>
</dbReference>
<keyword evidence="7" id="KW-0931">ER-Golgi transport</keyword>
<keyword evidence="10 12" id="KW-0472">Membrane</keyword>
<dbReference type="GO" id="GO:0006890">
    <property type="term" value="P:retrograde vesicle-mediated transport, Golgi to endoplasmic reticulum"/>
    <property type="evidence" value="ECO:0007669"/>
    <property type="project" value="TreeGrafter"/>
</dbReference>
<evidence type="ECO:0000256" key="4">
    <source>
        <dbReference type="ARBA" id="ARBA00022448"/>
    </source>
</evidence>
<dbReference type="GO" id="GO:0031201">
    <property type="term" value="C:SNARE complex"/>
    <property type="evidence" value="ECO:0007669"/>
    <property type="project" value="TreeGrafter"/>
</dbReference>
<evidence type="ECO:0000256" key="6">
    <source>
        <dbReference type="ARBA" id="ARBA00022824"/>
    </source>
</evidence>
<dbReference type="Proteomes" id="UP001367676">
    <property type="component" value="Unassembled WGS sequence"/>
</dbReference>
<dbReference type="InterPro" id="IPR019150">
    <property type="entry name" value="Vesicle_transport_protein_Use1"/>
</dbReference>
<name>A0AAN9YA84_9HEMI</name>
<dbReference type="GO" id="GO:0005484">
    <property type="term" value="F:SNAP receptor activity"/>
    <property type="evidence" value="ECO:0007669"/>
    <property type="project" value="TreeGrafter"/>
</dbReference>
<dbReference type="PANTHER" id="PTHR13050:SF7">
    <property type="entry name" value="VESICLE TRANSPORT PROTEIN USE1"/>
    <property type="match status" value="1"/>
</dbReference>
<dbReference type="CDD" id="cd15860">
    <property type="entry name" value="SNARE_USE1"/>
    <property type="match status" value="1"/>
</dbReference>
<dbReference type="EMBL" id="JBBCAQ010000003">
    <property type="protein sequence ID" value="KAK7604971.1"/>
    <property type="molecule type" value="Genomic_DNA"/>
</dbReference>
<proteinExistence type="inferred from homology"/>
<gene>
    <name evidence="13" type="ORF">V9T40_006157</name>
</gene>
<evidence type="ECO:0000256" key="8">
    <source>
        <dbReference type="ARBA" id="ARBA00022927"/>
    </source>
</evidence>
<evidence type="ECO:0000313" key="14">
    <source>
        <dbReference type="Proteomes" id="UP001367676"/>
    </source>
</evidence>
<evidence type="ECO:0000256" key="1">
    <source>
        <dbReference type="ARBA" id="ARBA00004163"/>
    </source>
</evidence>
<evidence type="ECO:0000256" key="9">
    <source>
        <dbReference type="ARBA" id="ARBA00022989"/>
    </source>
</evidence>
<evidence type="ECO:0000256" key="7">
    <source>
        <dbReference type="ARBA" id="ARBA00022892"/>
    </source>
</evidence>
<comment type="subcellular location">
    <subcellularLocation>
        <location evidence="1">Endoplasmic reticulum membrane</location>
        <topology evidence="1">Single-pass type IV membrane protein</topology>
    </subcellularLocation>
</comment>
<dbReference type="Pfam" id="PF09753">
    <property type="entry name" value="Use1"/>
    <property type="match status" value="1"/>
</dbReference>
<evidence type="ECO:0000256" key="2">
    <source>
        <dbReference type="ARBA" id="ARBA00007891"/>
    </source>
</evidence>
<accession>A0AAN9YA84</accession>
<keyword evidence="8" id="KW-0653">Protein transport</keyword>
<comment type="caution">
    <text evidence="13">The sequence shown here is derived from an EMBL/GenBank/DDBJ whole genome shotgun (WGS) entry which is preliminary data.</text>
</comment>
<evidence type="ECO:0000256" key="5">
    <source>
        <dbReference type="ARBA" id="ARBA00022692"/>
    </source>
</evidence>
<sequence>MVKSKTSRLEVDVKRLLSKCEEMANTNDDEESWRLSKFVEAVDEMIVNLQNSPIKPEKDNLQKYQSRVEFLKGLLETRKMENLMQKSIAVQMLAPPSSLNATAAQEIYQKSLASCETDLRKELFGDSSELRQRSSTFEPSGSQEFDSILKHHNRKHEQTASDMLIMARNLKEQNELAGRIIREDTKTLEKSSKGMDDNFYNLQKQSNRLQIFISKSGWNCWIWILLAVMIIIFINMVFFMKVARKSY</sequence>